<dbReference type="EMBL" id="FLUQ01000001">
    <property type="protein sequence ID" value="SBV94508.1"/>
    <property type="molecule type" value="Genomic_DNA"/>
</dbReference>
<accession>A0A212J4X8</accession>
<protein>
    <recommendedName>
        <fullName evidence="2">Biotin attachment protein</fullName>
    </recommendedName>
</protein>
<sequence>MLDVSKLLEEIQASPYAEITVTAPHSGILTFPAIKAGTKVMGPSGQYKEKEGTLLATLERERNPKPIYATEKGEVTLVHEELTGTFVQAGTELMKLRHYLSREEVLSAILKKALHLFPAPERAKYYFIPTVDVKINVSGPKAISVYDGMDLFIMSRMKRESPLAYTGPEGVIYAVYFSRNENMDAGQPLIGVCPPDMVSAIEDVVMRVQTEWREED</sequence>
<evidence type="ECO:0008006" key="2">
    <source>
        <dbReference type="Google" id="ProtNLM"/>
    </source>
</evidence>
<evidence type="ECO:0000313" key="1">
    <source>
        <dbReference type="EMBL" id="SBV94508.1"/>
    </source>
</evidence>
<reference evidence="1" key="1">
    <citation type="submission" date="2016-04" db="EMBL/GenBank/DDBJ databases">
        <authorList>
            <person name="Evans L.H."/>
            <person name="Alamgir A."/>
            <person name="Owens N."/>
            <person name="Weber N.D."/>
            <person name="Virtaneva K."/>
            <person name="Barbian K."/>
            <person name="Babar A."/>
            <person name="Rosenke K."/>
        </authorList>
    </citation>
    <scope>NUCLEOTIDE SEQUENCE</scope>
    <source>
        <strain evidence="1">86</strain>
    </source>
</reference>
<name>A0A212J4X8_9DELT</name>
<proteinExistence type="predicted"/>
<gene>
    <name evidence="1" type="ORF">KL86DPRO_10709</name>
</gene>
<dbReference type="AlphaFoldDB" id="A0A212J4X8"/>
<organism evidence="1">
    <name type="scientific">uncultured delta proteobacterium</name>
    <dbReference type="NCBI Taxonomy" id="34034"/>
    <lineage>
        <taxon>Bacteria</taxon>
        <taxon>Deltaproteobacteria</taxon>
        <taxon>environmental samples</taxon>
    </lineage>
</organism>